<dbReference type="SUPFAM" id="SSF53383">
    <property type="entry name" value="PLP-dependent transferases"/>
    <property type="match status" value="1"/>
</dbReference>
<keyword evidence="8 16" id="KW-0808">Transferase</keyword>
<dbReference type="PROSITE" id="PS00600">
    <property type="entry name" value="AA_TRANSFER_CLASS_3"/>
    <property type="match status" value="1"/>
</dbReference>
<dbReference type="GO" id="GO:0045303">
    <property type="term" value="F:diaminobutyrate-2-oxoglutarate transaminase activity"/>
    <property type="evidence" value="ECO:0007669"/>
    <property type="project" value="UniProtKB-EC"/>
</dbReference>
<dbReference type="InterPro" id="IPR015422">
    <property type="entry name" value="PyrdxlP-dep_Trfase_small"/>
</dbReference>
<comment type="similarity">
    <text evidence="4 14">Belongs to the class-III pyridoxal-phosphate-dependent aminotransferase family.</text>
</comment>
<evidence type="ECO:0000256" key="1">
    <source>
        <dbReference type="ARBA" id="ARBA00001933"/>
    </source>
</evidence>
<dbReference type="InterPro" id="IPR015421">
    <property type="entry name" value="PyrdxlP-dep_Trfase_major"/>
</dbReference>
<name>A0A4Q7ZNV6_9ACTN</name>
<evidence type="ECO:0000256" key="8">
    <source>
        <dbReference type="ARBA" id="ARBA00022679"/>
    </source>
</evidence>
<dbReference type="PANTHER" id="PTHR43552">
    <property type="entry name" value="DIAMINOBUTYRATE--2-OXOGLUTARATE AMINOTRANSFERASE"/>
    <property type="match status" value="1"/>
</dbReference>
<dbReference type="CDD" id="cd00610">
    <property type="entry name" value="OAT_like"/>
    <property type="match status" value="1"/>
</dbReference>
<accession>A0A4Q7ZNV6</accession>
<evidence type="ECO:0000256" key="2">
    <source>
        <dbReference type="ARBA" id="ARBA00002189"/>
    </source>
</evidence>
<protein>
    <recommendedName>
        <fullName evidence="6">Diaminobutyrate--2-oxoglutarate transaminase</fullName>
        <ecNumber evidence="5">2.6.1.76</ecNumber>
    </recommendedName>
    <alternativeName>
        <fullName evidence="11">DABA aminotransferase</fullName>
    </alternativeName>
    <alternativeName>
        <fullName evidence="12">Diaminobutyrate--2-oxoglutarate aminotransferase</fullName>
    </alternativeName>
    <alternativeName>
        <fullName evidence="10">L-2,4-diaminobutyric acid transaminase</fullName>
    </alternativeName>
</protein>
<comment type="caution">
    <text evidence="16">The sequence shown here is derived from an EMBL/GenBank/DDBJ whole genome shotgun (WGS) entry which is preliminary data.</text>
</comment>
<dbReference type="RefSeq" id="WP_130511004.1">
    <property type="nucleotide sequence ID" value="NZ_SHKY01000001.1"/>
</dbReference>
<evidence type="ECO:0000256" key="4">
    <source>
        <dbReference type="ARBA" id="ARBA00008954"/>
    </source>
</evidence>
<dbReference type="EMBL" id="SHKY01000001">
    <property type="protein sequence ID" value="RZU52381.1"/>
    <property type="molecule type" value="Genomic_DNA"/>
</dbReference>
<keyword evidence="7 16" id="KW-0032">Aminotransferase</keyword>
<evidence type="ECO:0000256" key="9">
    <source>
        <dbReference type="ARBA" id="ARBA00022898"/>
    </source>
</evidence>
<comment type="cofactor">
    <cofactor evidence="1">
        <name>pyridoxal 5'-phosphate</name>
        <dbReference type="ChEBI" id="CHEBI:597326"/>
    </cofactor>
</comment>
<dbReference type="InterPro" id="IPR004637">
    <property type="entry name" value="Dat"/>
</dbReference>
<dbReference type="Pfam" id="PF00202">
    <property type="entry name" value="Aminotran_3"/>
    <property type="match status" value="1"/>
</dbReference>
<organism evidence="16 17">
    <name type="scientific">Krasilnikovia cinnamomea</name>
    <dbReference type="NCBI Taxonomy" id="349313"/>
    <lineage>
        <taxon>Bacteria</taxon>
        <taxon>Bacillati</taxon>
        <taxon>Actinomycetota</taxon>
        <taxon>Actinomycetes</taxon>
        <taxon>Micromonosporales</taxon>
        <taxon>Micromonosporaceae</taxon>
        <taxon>Krasilnikovia</taxon>
    </lineage>
</organism>
<dbReference type="Proteomes" id="UP000292564">
    <property type="component" value="Unassembled WGS sequence"/>
</dbReference>
<comment type="pathway">
    <text evidence="3">Amine and polyamine biosynthesis; ectoine biosynthesis; L-ectoine from L-aspartate 4-semialdehyde: step 1/3.</text>
</comment>
<dbReference type="EC" id="2.6.1.76" evidence="5"/>
<dbReference type="InterPro" id="IPR015424">
    <property type="entry name" value="PyrdxlP-dep_Trfase"/>
</dbReference>
<evidence type="ECO:0000256" key="15">
    <source>
        <dbReference type="SAM" id="MobiDB-lite"/>
    </source>
</evidence>
<evidence type="ECO:0000256" key="11">
    <source>
        <dbReference type="ARBA" id="ARBA00030665"/>
    </source>
</evidence>
<feature type="region of interest" description="Disordered" evidence="15">
    <location>
        <begin position="1"/>
        <end position="23"/>
    </location>
</feature>
<dbReference type="InterPro" id="IPR049704">
    <property type="entry name" value="Aminotrans_3_PPA_site"/>
</dbReference>
<evidence type="ECO:0000256" key="12">
    <source>
        <dbReference type="ARBA" id="ARBA00031476"/>
    </source>
</evidence>
<dbReference type="Gene3D" id="3.90.1150.10">
    <property type="entry name" value="Aspartate Aminotransferase, domain 1"/>
    <property type="match status" value="1"/>
</dbReference>
<evidence type="ECO:0000313" key="16">
    <source>
        <dbReference type="EMBL" id="RZU52381.1"/>
    </source>
</evidence>
<keyword evidence="17" id="KW-1185">Reference proteome</keyword>
<dbReference type="GO" id="GO:0030170">
    <property type="term" value="F:pyridoxal phosphate binding"/>
    <property type="evidence" value="ECO:0007669"/>
    <property type="project" value="InterPro"/>
</dbReference>
<dbReference type="AlphaFoldDB" id="A0A4Q7ZNV6"/>
<dbReference type="PANTHER" id="PTHR43552:SF1">
    <property type="entry name" value="DIAMINOBUTYRATE--2-OXOGLUTARATE AMINOTRANSFERASE"/>
    <property type="match status" value="1"/>
</dbReference>
<reference evidence="16 17" key="1">
    <citation type="submission" date="2019-02" db="EMBL/GenBank/DDBJ databases">
        <title>Sequencing the genomes of 1000 actinobacteria strains.</title>
        <authorList>
            <person name="Klenk H.-P."/>
        </authorList>
    </citation>
    <scope>NUCLEOTIDE SEQUENCE [LARGE SCALE GENOMIC DNA]</scope>
    <source>
        <strain evidence="16 17">DSM 45162</strain>
    </source>
</reference>
<dbReference type="InterPro" id="IPR005814">
    <property type="entry name" value="Aminotrans_3"/>
</dbReference>
<sequence length="459" mass="49143">MQTLEATAVAPAVDLGEPGPIGRELLDHQSRTESNARTYPRRLPIAIGEASGSYITDVDGRRYIDFLTGAGVLALGHNHPDLITAVQGQLTKLTHGLDMPTPVREEFKRRQLGMLPESMRDSMKMHFCGPTGADGVEAAIKLCKKATGRGNVIAFQGSYHGSTHAAMSLTSETAPKTGLTNLLPGVHFAPYGYCHRCPLSLTPDTCVTNCAEFLANTLNDTHGGIQKPAAIIMELVQGEGGSIPAPVPFVRRIAELAKSLDIPLIVDEVQTGCGRTGTWFSFEQYGIEPDVIVASKGLSGMGLPVSVIMYHERLDVWTPGSHIGTFRGNNLAFASANAYLDVLARDNLLAHVRERSAQLMAGLRQIQIDTTLVSDVRGRGLMLGMEMSGRGTAGASEVASRFQREALRRGLIVEIGGREDCVVRLLPALNVPAETVDEALAVMRDAARAVQDDLTGAVA</sequence>
<evidence type="ECO:0000256" key="5">
    <source>
        <dbReference type="ARBA" id="ARBA00013155"/>
    </source>
</evidence>
<evidence type="ECO:0000256" key="14">
    <source>
        <dbReference type="RuleBase" id="RU003560"/>
    </source>
</evidence>
<comment type="function">
    <text evidence="2">Catalyzes reversively the conversion of L-aspartate beta-semialdehyde (ASA) to L-2,4-diaminobutyrate (DABA) by transamination with L-glutamate.</text>
</comment>
<evidence type="ECO:0000256" key="3">
    <source>
        <dbReference type="ARBA" id="ARBA00004946"/>
    </source>
</evidence>
<dbReference type="Gene3D" id="3.40.640.10">
    <property type="entry name" value="Type I PLP-dependent aspartate aminotransferase-like (Major domain)"/>
    <property type="match status" value="1"/>
</dbReference>
<evidence type="ECO:0000313" key="17">
    <source>
        <dbReference type="Proteomes" id="UP000292564"/>
    </source>
</evidence>
<dbReference type="OrthoDB" id="4510254at2"/>
<evidence type="ECO:0000256" key="6">
    <source>
        <dbReference type="ARBA" id="ARBA00014798"/>
    </source>
</evidence>
<evidence type="ECO:0000256" key="7">
    <source>
        <dbReference type="ARBA" id="ARBA00022576"/>
    </source>
</evidence>
<proteinExistence type="inferred from homology"/>
<evidence type="ECO:0000256" key="10">
    <source>
        <dbReference type="ARBA" id="ARBA00029744"/>
    </source>
</evidence>
<evidence type="ECO:0000256" key="13">
    <source>
        <dbReference type="ARBA" id="ARBA00049111"/>
    </source>
</evidence>
<gene>
    <name evidence="16" type="ORF">EV385_4239</name>
</gene>
<dbReference type="NCBIfam" id="TIGR00709">
    <property type="entry name" value="dat"/>
    <property type="match status" value="1"/>
</dbReference>
<keyword evidence="9 14" id="KW-0663">Pyridoxal phosphate</keyword>
<comment type="catalytic activity">
    <reaction evidence="13">
        <text>L-2,4-diaminobutanoate + 2-oxoglutarate = L-aspartate 4-semialdehyde + L-glutamate</text>
        <dbReference type="Rhea" id="RHEA:11160"/>
        <dbReference type="ChEBI" id="CHEBI:16810"/>
        <dbReference type="ChEBI" id="CHEBI:29985"/>
        <dbReference type="ChEBI" id="CHEBI:58761"/>
        <dbReference type="ChEBI" id="CHEBI:537519"/>
        <dbReference type="EC" id="2.6.1.76"/>
    </reaction>
</comment>
<dbReference type="PIRSF" id="PIRSF000521">
    <property type="entry name" value="Transaminase_4ab_Lys_Orn"/>
    <property type="match status" value="1"/>
</dbReference>